<protein>
    <recommendedName>
        <fullName evidence="2">FAD-binding FR-type domain-containing protein</fullName>
    </recommendedName>
</protein>
<dbReference type="GO" id="GO:0016491">
    <property type="term" value="F:oxidoreductase activity"/>
    <property type="evidence" value="ECO:0007669"/>
    <property type="project" value="InterPro"/>
</dbReference>
<evidence type="ECO:0000313" key="4">
    <source>
        <dbReference type="Proteomes" id="UP000680348"/>
    </source>
</evidence>
<feature type="domain" description="FAD-binding FR-type" evidence="2">
    <location>
        <begin position="75"/>
        <end position="199"/>
    </location>
</feature>
<dbReference type="Gene3D" id="2.40.30.10">
    <property type="entry name" value="Translation factors"/>
    <property type="match status" value="1"/>
</dbReference>
<sequence length="259" mass="28730">MLARLEVPTYRARVERAIVMTVEAFDWNCPQHITPRFTEAESADLVSPLRQRLAEITPENESLKATVANAQALGSGPLELAITGMRQLTPRIRAYELRASDGGLLPAWTAGAHLSVPVRLPDGREQTRSYSLMRDPAQHEPRPRWRCGATWRPGSAAACGPTSARMPYRRRWTSARSLADLPPDAMVYVCGPASLIAAVTGSRRRWAFRRIASGPNASRRRRRAKELADHAASGPKRQTLAVAREETCRARPRLSQPPL</sequence>
<comment type="caution">
    <text evidence="3">The sequence shown here is derived from an EMBL/GenBank/DDBJ whole genome shotgun (WGS) entry which is preliminary data.</text>
</comment>
<name>A0A942E783_9HYPH</name>
<dbReference type="PROSITE" id="PS51384">
    <property type="entry name" value="FAD_FR"/>
    <property type="match status" value="1"/>
</dbReference>
<feature type="region of interest" description="Disordered" evidence="1">
    <location>
        <begin position="215"/>
        <end position="259"/>
    </location>
</feature>
<dbReference type="InterPro" id="IPR017927">
    <property type="entry name" value="FAD-bd_FR_type"/>
</dbReference>
<keyword evidence="4" id="KW-1185">Reference proteome</keyword>
<dbReference type="RefSeq" id="WP_188257312.1">
    <property type="nucleotide sequence ID" value="NZ_JABVCF010000016.1"/>
</dbReference>
<reference evidence="3" key="1">
    <citation type="submission" date="2021-04" db="EMBL/GenBank/DDBJ databases">
        <title>Pseudaminobacter soli sp. nov., isolated from paddy soil contaminated by heavy metals.</title>
        <authorList>
            <person name="Zhang K."/>
        </authorList>
    </citation>
    <scope>NUCLEOTIDE SEQUENCE</scope>
    <source>
        <strain evidence="3">19-2017</strain>
    </source>
</reference>
<evidence type="ECO:0000256" key="1">
    <source>
        <dbReference type="SAM" id="MobiDB-lite"/>
    </source>
</evidence>
<gene>
    <name evidence="3" type="ORF">KEU06_24340</name>
</gene>
<dbReference type="EMBL" id="JAGWCR010000016">
    <property type="protein sequence ID" value="MBS3651750.1"/>
    <property type="molecule type" value="Genomic_DNA"/>
</dbReference>
<evidence type="ECO:0000313" key="3">
    <source>
        <dbReference type="EMBL" id="MBS3651750.1"/>
    </source>
</evidence>
<dbReference type="SUPFAM" id="SSF63380">
    <property type="entry name" value="Riboflavin synthase domain-like"/>
    <property type="match status" value="1"/>
</dbReference>
<accession>A0A942E783</accession>
<dbReference type="InterPro" id="IPR017938">
    <property type="entry name" value="Riboflavin_synthase-like_b-brl"/>
</dbReference>
<evidence type="ECO:0000259" key="2">
    <source>
        <dbReference type="PROSITE" id="PS51384"/>
    </source>
</evidence>
<dbReference type="AlphaFoldDB" id="A0A942E783"/>
<proteinExistence type="predicted"/>
<organism evidence="3 4">
    <name type="scientific">Pseudaminobacter soli</name>
    <name type="common">ex Zhang et al. 2022</name>
    <dbReference type="NCBI Taxonomy" id="2831468"/>
    <lineage>
        <taxon>Bacteria</taxon>
        <taxon>Pseudomonadati</taxon>
        <taxon>Pseudomonadota</taxon>
        <taxon>Alphaproteobacteria</taxon>
        <taxon>Hyphomicrobiales</taxon>
        <taxon>Phyllobacteriaceae</taxon>
        <taxon>Pseudaminobacter</taxon>
    </lineage>
</organism>
<dbReference type="Proteomes" id="UP000680348">
    <property type="component" value="Unassembled WGS sequence"/>
</dbReference>